<protein>
    <submittedName>
        <fullName evidence="2">Uncharacterized protein</fullName>
    </submittedName>
</protein>
<comment type="caution">
    <text evidence="2">The sequence shown here is derived from an EMBL/GenBank/DDBJ whole genome shotgun (WGS) entry which is preliminary data.</text>
</comment>
<sequence length="74" mass="7779">MTPTERLVFWVASGAIGGLVAYFFNIVIRLPGGTEGIVTTGMFLGALIAMCLGAVVGVLVFWSSKSSPDDKNDL</sequence>
<keyword evidence="1" id="KW-0812">Transmembrane</keyword>
<dbReference type="AlphaFoldDB" id="A0A1F4VAF5"/>
<proteinExistence type="predicted"/>
<reference evidence="2 3" key="1">
    <citation type="journal article" date="2016" name="Nat. Commun.">
        <title>Thousands of microbial genomes shed light on interconnected biogeochemical processes in an aquifer system.</title>
        <authorList>
            <person name="Anantharaman K."/>
            <person name="Brown C.T."/>
            <person name="Hug L.A."/>
            <person name="Sharon I."/>
            <person name="Castelle C.J."/>
            <person name="Probst A.J."/>
            <person name="Thomas B.C."/>
            <person name="Singh A."/>
            <person name="Wilkins M.J."/>
            <person name="Karaoz U."/>
            <person name="Brodie E.L."/>
            <person name="Williams K.H."/>
            <person name="Hubbard S.S."/>
            <person name="Banfield J.F."/>
        </authorList>
    </citation>
    <scope>NUCLEOTIDE SEQUENCE [LARGE SCALE GENOMIC DNA]</scope>
</reference>
<accession>A0A1F4VAF5</accession>
<keyword evidence="1" id="KW-1133">Transmembrane helix</keyword>
<organism evidence="2 3">
    <name type="scientific">candidate division WWE3 bacterium RIFCSPHIGHO2_02_FULL_38_14</name>
    <dbReference type="NCBI Taxonomy" id="1802620"/>
    <lineage>
        <taxon>Bacteria</taxon>
        <taxon>Katanobacteria</taxon>
    </lineage>
</organism>
<keyword evidence="1" id="KW-0472">Membrane</keyword>
<evidence type="ECO:0000313" key="3">
    <source>
        <dbReference type="Proteomes" id="UP000178127"/>
    </source>
</evidence>
<evidence type="ECO:0000256" key="1">
    <source>
        <dbReference type="SAM" id="Phobius"/>
    </source>
</evidence>
<feature type="transmembrane region" description="Helical" evidence="1">
    <location>
        <begin position="40"/>
        <end position="62"/>
    </location>
</feature>
<evidence type="ECO:0000313" key="2">
    <source>
        <dbReference type="EMBL" id="OGC53870.1"/>
    </source>
</evidence>
<dbReference type="EMBL" id="MEVD01000008">
    <property type="protein sequence ID" value="OGC53870.1"/>
    <property type="molecule type" value="Genomic_DNA"/>
</dbReference>
<dbReference type="Proteomes" id="UP000178127">
    <property type="component" value="Unassembled WGS sequence"/>
</dbReference>
<feature type="transmembrane region" description="Helical" evidence="1">
    <location>
        <begin position="7"/>
        <end position="28"/>
    </location>
</feature>
<gene>
    <name evidence="2" type="ORF">A3D91_01380</name>
</gene>
<name>A0A1F4VAF5_UNCKA</name>